<organism evidence="2 3">
    <name type="scientific">Rhizopogon vesiculosus</name>
    <dbReference type="NCBI Taxonomy" id="180088"/>
    <lineage>
        <taxon>Eukaryota</taxon>
        <taxon>Fungi</taxon>
        <taxon>Dikarya</taxon>
        <taxon>Basidiomycota</taxon>
        <taxon>Agaricomycotina</taxon>
        <taxon>Agaricomycetes</taxon>
        <taxon>Agaricomycetidae</taxon>
        <taxon>Boletales</taxon>
        <taxon>Suillineae</taxon>
        <taxon>Rhizopogonaceae</taxon>
        <taxon>Rhizopogon</taxon>
    </lineage>
</organism>
<proteinExistence type="predicted"/>
<feature type="transmembrane region" description="Helical" evidence="1">
    <location>
        <begin position="158"/>
        <end position="180"/>
    </location>
</feature>
<feature type="transmembrane region" description="Helical" evidence="1">
    <location>
        <begin position="209"/>
        <end position="231"/>
    </location>
</feature>
<evidence type="ECO:0000256" key="1">
    <source>
        <dbReference type="SAM" id="Phobius"/>
    </source>
</evidence>
<keyword evidence="1" id="KW-1133">Transmembrane helix</keyword>
<feature type="transmembrane region" description="Helical" evidence="1">
    <location>
        <begin position="251"/>
        <end position="272"/>
    </location>
</feature>
<evidence type="ECO:0000313" key="2">
    <source>
        <dbReference type="EMBL" id="OJA16681.1"/>
    </source>
</evidence>
<keyword evidence="1" id="KW-0812">Transmembrane</keyword>
<name>A0A1J8QTE6_9AGAM</name>
<evidence type="ECO:0000313" key="3">
    <source>
        <dbReference type="Proteomes" id="UP000183567"/>
    </source>
</evidence>
<accession>A0A1J8QTE6</accession>
<comment type="caution">
    <text evidence="2">The sequence shown here is derived from an EMBL/GenBank/DDBJ whole genome shotgun (WGS) entry which is preliminary data.</text>
</comment>
<dbReference type="Proteomes" id="UP000183567">
    <property type="component" value="Unassembled WGS sequence"/>
</dbReference>
<protein>
    <submittedName>
        <fullName evidence="2">Uncharacterized protein</fullName>
    </submittedName>
</protein>
<dbReference type="AlphaFoldDB" id="A0A1J8QTE6"/>
<keyword evidence="1" id="KW-0472">Membrane</keyword>
<keyword evidence="3" id="KW-1185">Reference proteome</keyword>
<reference evidence="2 3" key="1">
    <citation type="submission" date="2016-03" db="EMBL/GenBank/DDBJ databases">
        <title>Comparative genomics of the ectomycorrhizal sister species Rhizopogon vinicolor and Rhizopogon vesiculosus (Basidiomycota: Boletales) reveals a divergence of the mating type B locus.</title>
        <authorList>
            <person name="Mujic A.B."/>
            <person name="Kuo A."/>
            <person name="Tritt A."/>
            <person name="Lipzen A."/>
            <person name="Chen C."/>
            <person name="Johnson J."/>
            <person name="Sharma A."/>
            <person name="Barry K."/>
            <person name="Grigoriev I.V."/>
            <person name="Spatafora J.W."/>
        </authorList>
    </citation>
    <scope>NUCLEOTIDE SEQUENCE [LARGE SCALE GENOMIC DNA]</scope>
    <source>
        <strain evidence="2 3">AM-OR11-056</strain>
    </source>
</reference>
<dbReference type="EMBL" id="LVVM01002439">
    <property type="protein sequence ID" value="OJA16681.1"/>
    <property type="molecule type" value="Genomic_DNA"/>
</dbReference>
<sequence>MEYSADAVASATSLQTYTYIYTAVATFWTYDYVCSLHDEVRRVSGKLQFDVIDDDMLSEVDVPASIALDQGKRPLYRYTILAFSPAHRTSISVSVDFSPIESSNECRSISNICESFALISAIFSECISPFPVTPLPPNSIHSGFFILRTYALWNKNKIVLGAILTAAFAIIVTSISVLFATTNVAPFETSAIPAITGCYQDSGSSSFGLFVPFLLLFVFELGLAFLTVLCAIQSWRTASNPLLTVLLKHNVFYYACGLFFSAVNVLTLLFLHVRASIIITEPWVIDIPHTQYAYHAMFEQLQVMILAILATRMHLHLWHAEQHRHDYDSENLLPIPMSHVPESNI</sequence>
<dbReference type="OrthoDB" id="2647024at2759"/>
<gene>
    <name evidence="2" type="ORF">AZE42_06974</name>
</gene>